<feature type="transmembrane region" description="Helical" evidence="1">
    <location>
        <begin position="81"/>
        <end position="100"/>
    </location>
</feature>
<evidence type="ECO:0000313" key="2">
    <source>
        <dbReference type="EMBL" id="AUZ18008.1"/>
    </source>
</evidence>
<feature type="transmembrane region" description="Helical" evidence="1">
    <location>
        <begin position="6"/>
        <end position="26"/>
    </location>
</feature>
<reference evidence="3" key="1">
    <citation type="submission" date="2015-12" db="EMBL/GenBank/DDBJ databases">
        <title>FDA dAtabase for Regulatory Grade micrObial Sequences (FDA-ARGOS): Supporting development and validation of Infectious Disease Dx tests.</title>
        <authorList>
            <person name="Case J."/>
            <person name="Tallon L."/>
            <person name="Sadzewicz L."/>
            <person name="Sengamalay N."/>
            <person name="Ott S."/>
            <person name="Godinez A."/>
            <person name="Nagaraj S."/>
            <person name="Nadendla S."/>
            <person name="Sichtig H."/>
        </authorList>
    </citation>
    <scope>NUCLEOTIDE SEQUENCE [LARGE SCALE GENOMIC DNA]</scope>
    <source>
        <strain evidence="3">FDAARGOS_147</strain>
    </source>
</reference>
<dbReference type="AlphaFoldDB" id="A0A2L0PTH2"/>
<organism evidence="2 3">
    <name type="scientific">Alcaligenes xylosoxydans xylosoxydans</name>
    <name type="common">Achromobacter xylosoxidans</name>
    <dbReference type="NCBI Taxonomy" id="85698"/>
    <lineage>
        <taxon>Bacteria</taxon>
        <taxon>Pseudomonadati</taxon>
        <taxon>Pseudomonadota</taxon>
        <taxon>Betaproteobacteria</taxon>
        <taxon>Burkholderiales</taxon>
        <taxon>Alcaligenaceae</taxon>
        <taxon>Achromobacter</taxon>
    </lineage>
</organism>
<dbReference type="RefSeq" id="WP_104021523.1">
    <property type="nucleotide sequence ID" value="NZ_CP014060.2"/>
</dbReference>
<protein>
    <submittedName>
        <fullName evidence="2">Uncharacterized protein</fullName>
    </submittedName>
</protein>
<keyword evidence="1" id="KW-1133">Transmembrane helix</keyword>
<feature type="transmembrane region" description="Helical" evidence="1">
    <location>
        <begin position="33"/>
        <end position="54"/>
    </location>
</feature>
<accession>A0A2L0PTH2</accession>
<name>A0A2L0PTH2_ALCXX</name>
<dbReference type="EMBL" id="CP014060">
    <property type="protein sequence ID" value="AUZ18008.1"/>
    <property type="molecule type" value="Genomic_DNA"/>
</dbReference>
<evidence type="ECO:0000313" key="3">
    <source>
        <dbReference type="Proteomes" id="UP000060602"/>
    </source>
</evidence>
<evidence type="ECO:0000256" key="1">
    <source>
        <dbReference type="SAM" id="Phobius"/>
    </source>
</evidence>
<keyword evidence="1" id="KW-0472">Membrane</keyword>
<sequence length="108" mass="11885">MGFNVGDWLVLVAVAAGVLTAWRLIAGTGRGRLLARAGAGVSLALSAFFFWLWYEQYLRWDFNELGRYYDPVDGVVYTDSGFVWVLPAVLALAAGAFFAWRGWGGRCA</sequence>
<keyword evidence="1" id="KW-0812">Transmembrane</keyword>
<proteinExistence type="predicted"/>
<gene>
    <name evidence="2" type="ORF">AL504_31360</name>
</gene>
<dbReference type="Proteomes" id="UP000060602">
    <property type="component" value="Chromosome"/>
</dbReference>